<dbReference type="Pfam" id="PF08544">
    <property type="entry name" value="GHMP_kinases_C"/>
    <property type="match status" value="1"/>
</dbReference>
<evidence type="ECO:0000256" key="5">
    <source>
        <dbReference type="ARBA" id="ARBA00022741"/>
    </source>
</evidence>
<dbReference type="AlphaFoldDB" id="E0NH81"/>
<evidence type="ECO:0000256" key="10">
    <source>
        <dbReference type="ARBA" id="ARBA00023277"/>
    </source>
</evidence>
<dbReference type="GO" id="GO:0000287">
    <property type="term" value="F:magnesium ion binding"/>
    <property type="evidence" value="ECO:0007669"/>
    <property type="project" value="UniProtKB-UniRule"/>
</dbReference>
<comment type="pathway">
    <text evidence="11">Carbohydrate metabolism; galactose metabolism.</text>
</comment>
<dbReference type="EMBL" id="AEEG01000007">
    <property type="protein sequence ID" value="EFL95092.1"/>
    <property type="molecule type" value="Genomic_DNA"/>
</dbReference>
<evidence type="ECO:0000259" key="14">
    <source>
        <dbReference type="Pfam" id="PF08544"/>
    </source>
</evidence>
<evidence type="ECO:0000256" key="12">
    <source>
        <dbReference type="NCBIfam" id="TIGR00131"/>
    </source>
</evidence>
<keyword evidence="4 11" id="KW-0479">Metal-binding</keyword>
<feature type="binding site" evidence="11">
    <location>
        <position position="75"/>
    </location>
    <ligand>
        <name>ATP</name>
        <dbReference type="ChEBI" id="CHEBI:30616"/>
    </ligand>
</feature>
<evidence type="ECO:0000256" key="4">
    <source>
        <dbReference type="ARBA" id="ARBA00022723"/>
    </source>
</evidence>
<evidence type="ECO:0000256" key="11">
    <source>
        <dbReference type="HAMAP-Rule" id="MF_00246"/>
    </source>
</evidence>
<dbReference type="GO" id="GO:0006012">
    <property type="term" value="P:galactose metabolic process"/>
    <property type="evidence" value="ECO:0007669"/>
    <property type="project" value="UniProtKB-UniRule"/>
</dbReference>
<keyword evidence="9 11" id="KW-0299">Galactose metabolism</keyword>
<dbReference type="GO" id="GO:0005829">
    <property type="term" value="C:cytosol"/>
    <property type="evidence" value="ECO:0007669"/>
    <property type="project" value="TreeGrafter"/>
</dbReference>
<dbReference type="InterPro" id="IPR006206">
    <property type="entry name" value="Mevalonate/galactokinase"/>
</dbReference>
<gene>
    <name evidence="11 16" type="primary">galK</name>
    <name evidence="16" type="ORF">HMPREF0623_1404</name>
</gene>
<dbReference type="PROSITE" id="PS00106">
    <property type="entry name" value="GALACTOKINASE"/>
    <property type="match status" value="1"/>
</dbReference>
<feature type="binding site" evidence="11">
    <location>
        <begin position="41"/>
        <end position="44"/>
    </location>
    <ligand>
        <name>substrate</name>
    </ligand>
</feature>
<feature type="active site" description="Proton acceptor" evidence="11">
    <location>
        <position position="182"/>
    </location>
</feature>
<keyword evidence="3 11" id="KW-0808">Transferase</keyword>
<dbReference type="NCBIfam" id="NF003705">
    <property type="entry name" value="PRK05322.1"/>
    <property type="match status" value="1"/>
</dbReference>
<feature type="domain" description="GHMP kinase N-terminal" evidence="13">
    <location>
        <begin position="101"/>
        <end position="189"/>
    </location>
</feature>
<dbReference type="PRINTS" id="PR00959">
    <property type="entry name" value="MEVGALKINASE"/>
</dbReference>
<dbReference type="PANTHER" id="PTHR10457:SF7">
    <property type="entry name" value="GALACTOKINASE-RELATED"/>
    <property type="match status" value="1"/>
</dbReference>
<dbReference type="InterPro" id="IPR000705">
    <property type="entry name" value="Galactokinase"/>
</dbReference>
<evidence type="ECO:0000256" key="2">
    <source>
        <dbReference type="ARBA" id="ARBA00022490"/>
    </source>
</evidence>
<evidence type="ECO:0000313" key="17">
    <source>
        <dbReference type="Proteomes" id="UP000004470"/>
    </source>
</evidence>
<dbReference type="FunFam" id="3.30.70.890:FF:000001">
    <property type="entry name" value="Galactokinase"/>
    <property type="match status" value="1"/>
</dbReference>
<dbReference type="Gene3D" id="3.30.70.890">
    <property type="entry name" value="GHMP kinase, C-terminal domain"/>
    <property type="match status" value="1"/>
</dbReference>
<dbReference type="SUPFAM" id="SSF55060">
    <property type="entry name" value="GHMP Kinase, C-terminal domain"/>
    <property type="match status" value="1"/>
</dbReference>
<keyword evidence="10 11" id="KW-0119">Carbohydrate metabolism</keyword>
<dbReference type="InterPro" id="IPR019539">
    <property type="entry name" value="GalKase_N"/>
</dbReference>
<comment type="similarity">
    <text evidence="1 11">Belongs to the GHMP kinase family. GalK subfamily.</text>
</comment>
<keyword evidence="8 11" id="KW-0460">Magnesium</keyword>
<protein>
    <recommendedName>
        <fullName evidence="11 12">Galactokinase</fullName>
        <ecNumber evidence="11 12">2.7.1.6</ecNumber>
    </recommendedName>
    <alternativeName>
        <fullName evidence="11">Galactose kinase</fullName>
    </alternativeName>
</protein>
<accession>E0NH81</accession>
<dbReference type="InterPro" id="IPR013750">
    <property type="entry name" value="GHMP_kinase_C_dom"/>
</dbReference>
<dbReference type="PIRSF" id="PIRSF000530">
    <property type="entry name" value="Galactokinase"/>
    <property type="match status" value="1"/>
</dbReference>
<dbReference type="Pfam" id="PF00288">
    <property type="entry name" value="GHMP_kinases_N"/>
    <property type="match status" value="1"/>
</dbReference>
<dbReference type="InterPro" id="IPR036554">
    <property type="entry name" value="GHMP_kinase_C_sf"/>
</dbReference>
<dbReference type="eggNOG" id="COG0153">
    <property type="taxonomic scope" value="Bacteria"/>
</dbReference>
<organism evidence="16 17">
    <name type="scientific">Pediococcus acidilactici DSM 20284</name>
    <dbReference type="NCBI Taxonomy" id="862514"/>
    <lineage>
        <taxon>Bacteria</taxon>
        <taxon>Bacillati</taxon>
        <taxon>Bacillota</taxon>
        <taxon>Bacilli</taxon>
        <taxon>Lactobacillales</taxon>
        <taxon>Lactobacillaceae</taxon>
        <taxon>Pediococcus</taxon>
        <taxon>Pediococcus acidilactici group</taxon>
    </lineage>
</organism>
<evidence type="ECO:0000259" key="13">
    <source>
        <dbReference type="Pfam" id="PF00288"/>
    </source>
</evidence>
<name>E0NH81_PEDAC</name>
<keyword evidence="17" id="KW-1185">Reference proteome</keyword>
<dbReference type="GO" id="GO:0005524">
    <property type="term" value="F:ATP binding"/>
    <property type="evidence" value="ECO:0007669"/>
    <property type="project" value="UniProtKB-UniRule"/>
</dbReference>
<proteinExistence type="inferred from homology"/>
<keyword evidence="7 11" id="KW-0067">ATP-binding</keyword>
<dbReference type="PRINTS" id="PR00473">
    <property type="entry name" value="GALCTOKINASE"/>
</dbReference>
<reference evidence="16" key="1">
    <citation type="submission" date="2010-07" db="EMBL/GenBank/DDBJ databases">
        <authorList>
            <person name="Muzny D."/>
            <person name="Qin X."/>
            <person name="Deng J."/>
            <person name="Jiang H."/>
            <person name="Liu Y."/>
            <person name="Qu J."/>
            <person name="Song X.-Z."/>
            <person name="Zhang L."/>
            <person name="Thornton R."/>
            <person name="Coyle M."/>
            <person name="Francisco L."/>
            <person name="Jackson L."/>
            <person name="Javaid M."/>
            <person name="Korchina V."/>
            <person name="Kovar C."/>
            <person name="Mata R."/>
            <person name="Mathew T."/>
            <person name="Ngo R."/>
            <person name="Nguyen L."/>
            <person name="Nguyen N."/>
            <person name="Okwuonu G."/>
            <person name="Ongeri F."/>
            <person name="Pham C."/>
            <person name="Simmons D."/>
            <person name="Wilczek-Boney K."/>
            <person name="Hale W."/>
            <person name="Jakkamsetti A."/>
            <person name="Pham P."/>
            <person name="Ruth R."/>
            <person name="San Lucas F."/>
            <person name="Warren J."/>
            <person name="Zhang J."/>
            <person name="Zhao Z."/>
            <person name="Zhou C."/>
            <person name="Zhu D."/>
            <person name="Lee S."/>
            <person name="Bess C."/>
            <person name="Blankenburg K."/>
            <person name="Forbes L."/>
            <person name="Fu Q."/>
            <person name="Gubbala S."/>
            <person name="Hirani K."/>
            <person name="Jayaseelan J.C."/>
            <person name="Lara F."/>
            <person name="Munidasa M."/>
            <person name="Palculict T."/>
            <person name="Patil S."/>
            <person name="Pu L.-L."/>
            <person name="Saada N."/>
            <person name="Tang L."/>
            <person name="Weissenberger G."/>
            <person name="Zhu Y."/>
            <person name="Hemphill L."/>
            <person name="Shang Y."/>
            <person name="Youmans B."/>
            <person name="Ayvaz T."/>
            <person name="Ross M."/>
            <person name="Santibanez J."/>
            <person name="Aqrawi P."/>
            <person name="Gross S."/>
            <person name="Joshi V."/>
            <person name="Fowler G."/>
            <person name="Nazareth L."/>
            <person name="Reid J."/>
            <person name="Worley K."/>
            <person name="Petrosino J."/>
            <person name="Highlander S."/>
            <person name="Gibbs R."/>
        </authorList>
    </citation>
    <scope>NUCLEOTIDE SEQUENCE [LARGE SCALE GENOMIC DNA]</scope>
    <source>
        <strain evidence="16">DSM 20284</strain>
    </source>
</reference>
<dbReference type="UniPathway" id="UPA00214"/>
<dbReference type="Pfam" id="PF10509">
    <property type="entry name" value="GalKase_gal_bdg"/>
    <property type="match status" value="1"/>
</dbReference>
<dbReference type="InterPro" id="IPR006204">
    <property type="entry name" value="GHMP_kinase_N_dom"/>
</dbReference>
<dbReference type="EC" id="2.7.1.6" evidence="11 12"/>
<evidence type="ECO:0000256" key="6">
    <source>
        <dbReference type="ARBA" id="ARBA00022777"/>
    </source>
</evidence>
<dbReference type="Gene3D" id="3.30.230.10">
    <property type="match status" value="1"/>
</dbReference>
<dbReference type="HOGENOM" id="CLU_017814_2_1_9"/>
<dbReference type="InterPro" id="IPR022963">
    <property type="entry name" value="Galactokinase_bac"/>
</dbReference>
<evidence type="ECO:0000256" key="7">
    <source>
        <dbReference type="ARBA" id="ARBA00022840"/>
    </source>
</evidence>
<comment type="function">
    <text evidence="11">Catalyzes the transfer of the gamma-phosphate of ATP to D-galactose to form alpha-D-galactose-1-phosphate (Gal-1-P).</text>
</comment>
<feature type="domain" description="GHMP kinase C-terminal" evidence="14">
    <location>
        <begin position="292"/>
        <end position="373"/>
    </location>
</feature>
<feature type="binding site" evidence="11">
    <location>
        <position position="170"/>
    </location>
    <ligand>
        <name>Mg(2+)</name>
        <dbReference type="ChEBI" id="CHEBI:18420"/>
    </ligand>
</feature>
<evidence type="ECO:0000256" key="9">
    <source>
        <dbReference type="ARBA" id="ARBA00023144"/>
    </source>
</evidence>
<sequence>MKPIWRIIMLKEAIAEKFHQIFKTEAEEVYFSPGRINLIGEHTDYNGGHVFPCAISLGTYGAYRGRDDTQVKMYSGNLPDTGIIEFDVNDLEYDAKYKWSNYLRGMMLEIRELSHDYDHGFELYLEGDLPDGAGLSSSASIEMLMGTILNDQFNLRITPIELVKAGQRVENNYIKVNSGIMDQFAVEMGRRNEATFLDTNTMEYDYAPLDLNNNVILIMNTNKPHELVNSEYNTRRAECEEALRRLQTKLNINALGELTKDAFDQYAYLINDETLIKRARHAVFENQRTIEAREALKQGDLKLFGRLVSASHVSLQFDYEVSAPELDMLVDEAWQSPGVLGARMIGGGFGGCAIALIEKDQVDELVKTVGQKYQDRFGYAADFYEAKIVDGPHKV</sequence>
<feature type="binding site" evidence="11">
    <location>
        <position position="232"/>
    </location>
    <ligand>
        <name>substrate</name>
    </ligand>
</feature>
<dbReference type="FunFam" id="3.30.230.10:FF:000017">
    <property type="entry name" value="Galactokinase"/>
    <property type="match status" value="1"/>
</dbReference>
<feature type="site" description="Transition state stabilizer" evidence="11">
    <location>
        <position position="35"/>
    </location>
</feature>
<dbReference type="Proteomes" id="UP000004470">
    <property type="component" value="Unassembled WGS sequence"/>
</dbReference>
<keyword evidence="5 11" id="KW-0547">Nucleotide-binding</keyword>
<keyword evidence="2 11" id="KW-0963">Cytoplasm</keyword>
<feature type="domain" description="Galactokinase N-terminal" evidence="15">
    <location>
        <begin position="16"/>
        <end position="64"/>
    </location>
</feature>
<evidence type="ECO:0000256" key="1">
    <source>
        <dbReference type="ARBA" id="ARBA00006566"/>
    </source>
</evidence>
<dbReference type="InterPro" id="IPR019741">
    <property type="entry name" value="Galactokinase_CS"/>
</dbReference>
<dbReference type="HAMAP" id="MF_00246">
    <property type="entry name" value="Galactokinase"/>
    <property type="match status" value="1"/>
</dbReference>
<dbReference type="InterPro" id="IPR014721">
    <property type="entry name" value="Ribsml_uS5_D2-typ_fold_subgr"/>
</dbReference>
<comment type="subcellular location">
    <subcellularLocation>
        <location evidence="11">Cytoplasm</location>
    </subcellularLocation>
</comment>
<evidence type="ECO:0000256" key="3">
    <source>
        <dbReference type="ARBA" id="ARBA00022679"/>
    </source>
</evidence>
<dbReference type="InterPro" id="IPR006203">
    <property type="entry name" value="GHMP_knse_ATP-bd_CS"/>
</dbReference>
<keyword evidence="6 11" id="KW-0418">Kinase</keyword>
<comment type="catalytic activity">
    <reaction evidence="11">
        <text>alpha-D-galactose + ATP = alpha-D-galactose 1-phosphate + ADP + H(+)</text>
        <dbReference type="Rhea" id="RHEA:13553"/>
        <dbReference type="ChEBI" id="CHEBI:15378"/>
        <dbReference type="ChEBI" id="CHEBI:28061"/>
        <dbReference type="ChEBI" id="CHEBI:30616"/>
        <dbReference type="ChEBI" id="CHEBI:58336"/>
        <dbReference type="ChEBI" id="CHEBI:456216"/>
        <dbReference type="EC" id="2.7.1.6"/>
    </reaction>
</comment>
<evidence type="ECO:0000259" key="15">
    <source>
        <dbReference type="Pfam" id="PF10509"/>
    </source>
</evidence>
<dbReference type="InterPro" id="IPR020568">
    <property type="entry name" value="Ribosomal_Su5_D2-typ_SF"/>
</dbReference>
<dbReference type="PANTHER" id="PTHR10457">
    <property type="entry name" value="MEVALONATE KINASE/GALACTOKINASE"/>
    <property type="match status" value="1"/>
</dbReference>
<feature type="binding site" evidence="11">
    <location>
        <begin position="132"/>
        <end position="138"/>
    </location>
    <ligand>
        <name>ATP</name>
        <dbReference type="ChEBI" id="CHEBI:30616"/>
    </ligand>
</feature>
<feature type="binding site" evidence="11">
    <location>
        <position position="138"/>
    </location>
    <ligand>
        <name>Mg(2+)</name>
        <dbReference type="ChEBI" id="CHEBI:18420"/>
    </ligand>
</feature>
<dbReference type="SUPFAM" id="SSF54211">
    <property type="entry name" value="Ribosomal protein S5 domain 2-like"/>
    <property type="match status" value="1"/>
</dbReference>
<evidence type="ECO:0000313" key="16">
    <source>
        <dbReference type="EMBL" id="EFL95092.1"/>
    </source>
</evidence>
<dbReference type="PROSITE" id="PS00627">
    <property type="entry name" value="GHMP_KINASES_ATP"/>
    <property type="match status" value="1"/>
</dbReference>
<evidence type="ECO:0000256" key="8">
    <source>
        <dbReference type="ARBA" id="ARBA00022842"/>
    </source>
</evidence>
<dbReference type="GO" id="GO:0004335">
    <property type="term" value="F:galactokinase activity"/>
    <property type="evidence" value="ECO:0007669"/>
    <property type="project" value="UniProtKB-UniRule"/>
</dbReference>
<dbReference type="NCBIfam" id="TIGR00131">
    <property type="entry name" value="gal_kin"/>
    <property type="match status" value="1"/>
</dbReference>
<comment type="caution">
    <text evidence="16">The sequence shown here is derived from an EMBL/GenBank/DDBJ whole genome shotgun (WGS) entry which is preliminary data.</text>
</comment>